<name>A0AAD9NZJ8_RIDPI</name>
<dbReference type="Proteomes" id="UP001209878">
    <property type="component" value="Unassembled WGS sequence"/>
</dbReference>
<reference evidence="2" key="1">
    <citation type="journal article" date="2023" name="Mol. Biol. Evol.">
        <title>Third-Generation Sequencing Reveals the Adaptive Role of the Epigenome in Three Deep-Sea Polychaetes.</title>
        <authorList>
            <person name="Perez M."/>
            <person name="Aroh O."/>
            <person name="Sun Y."/>
            <person name="Lan Y."/>
            <person name="Juniper S.K."/>
            <person name="Young C.R."/>
            <person name="Angers B."/>
            <person name="Qian P.Y."/>
        </authorList>
    </citation>
    <scope>NUCLEOTIDE SEQUENCE</scope>
    <source>
        <strain evidence="2">R07B-5</strain>
    </source>
</reference>
<protein>
    <submittedName>
        <fullName evidence="2">Uncharacterized protein</fullName>
    </submittedName>
</protein>
<evidence type="ECO:0000313" key="2">
    <source>
        <dbReference type="EMBL" id="KAK2185320.1"/>
    </source>
</evidence>
<keyword evidence="3" id="KW-1185">Reference proteome</keyword>
<accession>A0AAD9NZJ8</accession>
<dbReference type="PANTHER" id="PTHR12790:SF0">
    <property type="entry name" value="RNA POLYMERASE I-SPECIFIC TRANSCRIPTION INITIATION FACTOR RRN3-RELATED"/>
    <property type="match status" value="1"/>
</dbReference>
<dbReference type="PANTHER" id="PTHR12790">
    <property type="entry name" value="TRANSCRIPTION INITIATION FACTOR IA RRN3"/>
    <property type="match status" value="1"/>
</dbReference>
<comment type="caution">
    <text evidence="2">The sequence shown here is derived from an EMBL/GenBank/DDBJ whole genome shotgun (WGS) entry which is preliminary data.</text>
</comment>
<dbReference type="InterPro" id="IPR007991">
    <property type="entry name" value="RNA_pol_I_trans_ini_fac_RRN3"/>
</dbReference>
<dbReference type="GO" id="GO:0006361">
    <property type="term" value="P:transcription initiation at RNA polymerase I promoter"/>
    <property type="evidence" value="ECO:0007669"/>
    <property type="project" value="InterPro"/>
</dbReference>
<evidence type="ECO:0000256" key="1">
    <source>
        <dbReference type="ARBA" id="ARBA00010098"/>
    </source>
</evidence>
<comment type="similarity">
    <text evidence="1">Belongs to the RRN3 family.</text>
</comment>
<dbReference type="GO" id="GO:0005634">
    <property type="term" value="C:nucleus"/>
    <property type="evidence" value="ECO:0007669"/>
    <property type="project" value="TreeGrafter"/>
</dbReference>
<gene>
    <name evidence="2" type="ORF">NP493_240g02019</name>
</gene>
<dbReference type="Pfam" id="PF05327">
    <property type="entry name" value="RRN3"/>
    <property type="match status" value="1"/>
</dbReference>
<dbReference type="GO" id="GO:0001042">
    <property type="term" value="F:RNA polymerase I core binding"/>
    <property type="evidence" value="ECO:0007669"/>
    <property type="project" value="TreeGrafter"/>
</dbReference>
<dbReference type="GO" id="GO:0001181">
    <property type="term" value="F:RNA polymerase I general transcription initiation factor activity"/>
    <property type="evidence" value="ECO:0007669"/>
    <property type="project" value="InterPro"/>
</dbReference>
<evidence type="ECO:0000313" key="3">
    <source>
        <dbReference type="Proteomes" id="UP001209878"/>
    </source>
</evidence>
<sequence length="192" mass="21646">MAEDLVQVAHAIAAHRQGSCNEYDKLLSQLSDPDITNPTLMTYLKQLKDCAALLDKEHEVLVGVMLKLSWSSRGNGVVRDYKAFILNLVSSHTFYLRACLRMINKLSAVVMLSVSVTLVCRTFRKELVKVKGETVAVVTEERRREDKGVFVHLHSLLKSIIQTVPMYVCTVQAVIRVAQHHCKVVQLRCRVA</sequence>
<dbReference type="AlphaFoldDB" id="A0AAD9NZJ8"/>
<organism evidence="2 3">
    <name type="scientific">Ridgeia piscesae</name>
    <name type="common">Tubeworm</name>
    <dbReference type="NCBI Taxonomy" id="27915"/>
    <lineage>
        <taxon>Eukaryota</taxon>
        <taxon>Metazoa</taxon>
        <taxon>Spiralia</taxon>
        <taxon>Lophotrochozoa</taxon>
        <taxon>Annelida</taxon>
        <taxon>Polychaeta</taxon>
        <taxon>Sedentaria</taxon>
        <taxon>Canalipalpata</taxon>
        <taxon>Sabellida</taxon>
        <taxon>Siboglinidae</taxon>
        <taxon>Ridgeia</taxon>
    </lineage>
</organism>
<proteinExistence type="inferred from homology"/>
<dbReference type="EMBL" id="JAODUO010000240">
    <property type="protein sequence ID" value="KAK2185320.1"/>
    <property type="molecule type" value="Genomic_DNA"/>
</dbReference>